<evidence type="ECO:0000313" key="2">
    <source>
        <dbReference type="Proteomes" id="UP000180246"/>
    </source>
</evidence>
<proteinExistence type="predicted"/>
<comment type="caution">
    <text evidence="1">The sequence shown here is derived from an EMBL/GenBank/DDBJ whole genome shotgun (WGS) entry which is preliminary data.</text>
</comment>
<reference evidence="1 2" key="1">
    <citation type="submission" date="2014-10" db="EMBL/GenBank/DDBJ databases">
        <authorList>
            <person name="Seo M.-J."/>
            <person name="Seok Y.J."/>
            <person name="Cha I.-T."/>
        </authorList>
    </citation>
    <scope>NUCLEOTIDE SEQUENCE [LARGE SCALE GENOMIC DNA]</scope>
    <source>
        <strain evidence="1 2">NEU</strain>
    </source>
</reference>
<protein>
    <submittedName>
        <fullName evidence="1">Uncharacterized protein</fullName>
    </submittedName>
</protein>
<dbReference type="EMBL" id="JRYB01000001">
    <property type="protein sequence ID" value="OIJ42963.1"/>
    <property type="molecule type" value="Genomic_DNA"/>
</dbReference>
<accession>A0A1S2NDP4</accession>
<sequence length="231" mass="24506">MMRRAHLTACVTLLLTAGTAVAQSRAGEWVNYRDAYRAMVLFDKYGGPKNLLNNHLQVLPRDKGVLGPGAQLLMQGKTVQTSLALDPLGRAVLPLLKAAYDENAVLTPNRPLGGFTVKPRVSLALRADGSYDVADLRAACEQALGFARYADNSARGRQCVGVRLVFPKEGAAAGVRVRTGGAEQALPAARGAAFAGDLDADFPVVTYRFGAQPAGQVVTYNAPLAIVPLFE</sequence>
<dbReference type="AlphaFoldDB" id="A0A1S2NDP4"/>
<name>A0A1S2NDP4_9BURK</name>
<organism evidence="1 2">
    <name type="scientific">Massilia timonae</name>
    <dbReference type="NCBI Taxonomy" id="47229"/>
    <lineage>
        <taxon>Bacteria</taxon>
        <taxon>Pseudomonadati</taxon>
        <taxon>Pseudomonadota</taxon>
        <taxon>Betaproteobacteria</taxon>
        <taxon>Burkholderiales</taxon>
        <taxon>Oxalobacteraceae</taxon>
        <taxon>Telluria group</taxon>
        <taxon>Massilia</taxon>
    </lineage>
</organism>
<dbReference type="RefSeq" id="WP_005669043.1">
    <property type="nucleotide sequence ID" value="NZ_DKJM01000003.1"/>
</dbReference>
<gene>
    <name evidence="1" type="ORF">LO55_16</name>
</gene>
<dbReference type="Proteomes" id="UP000180246">
    <property type="component" value="Unassembled WGS sequence"/>
</dbReference>
<evidence type="ECO:0000313" key="1">
    <source>
        <dbReference type="EMBL" id="OIJ42963.1"/>
    </source>
</evidence>